<evidence type="ECO:0000313" key="2">
    <source>
        <dbReference type="Proteomes" id="UP001150603"/>
    </source>
</evidence>
<feature type="non-terminal residue" evidence="1">
    <location>
        <position position="981"/>
    </location>
</feature>
<dbReference type="EMBL" id="JANBPW010001179">
    <property type="protein sequence ID" value="KAJ1945757.1"/>
    <property type="molecule type" value="Genomic_DNA"/>
</dbReference>
<protein>
    <submittedName>
        <fullName evidence="1">Killer toxin resistant protein</fullName>
    </submittedName>
</protein>
<accession>A0ACC1JBV3</accession>
<proteinExistence type="predicted"/>
<gene>
    <name evidence="1" type="primary">KRE5</name>
    <name evidence="1" type="ORF">FBU59_002217</name>
</gene>
<sequence>MSSIGYQATQMILGAADKLAVLKQLSQDLPRYAHLLSEVELNTTLTDRIELFRQIAPHDMFLVNGLRLTPAELDPFKLLSHLRKENSIISALEGIGFTQQQALDLIRSEKLAQSEQPEEDVPTFDMRDSTKSVIAWLNDLEKDSRYGMWPKDLRNLARIFTPGQIQRIRQNIVQVVFALDLSSSASWQMILEEVMTNIEHGLPMQFGVVPLIDYTDPSSDSDANKMAKVYNYLRQVFGKKKVMSFWKGAMIAFAKNSGKMSFTENTRGLYAAFVKSTKTKTGDTALSWDQVISLSDEKLAEQWNASVKYCARLDLSTVSSPEGLVFVNGGAISLADNYQNSLFQAVQMQMWELAQALRRTDLDPEGNVQEYVYSRPGVMSTRSALIYPSDESPLRFLPLGEPAVQDWVDNGIPYLSYKSESDLELQTVTVWVVGDFAFAHARELAAKALLAAADDRRVRVGLIHSPQPIGAAASEHRADGEEDEEQPEGFSADMPAAVHQLISVSDVPADVAASFAERLLRSSELDQEILADEQFAAHKDVFAEIVDLSDDTADSSETAFALNQAALHTLGVPATTSSSSYLVVNGRILPPIPDDVPISADTVRALVNYELSERIDNVYKAVEKVTASPDTLNLPSLIMKATAILSHGQSLVKVNGIFQRPWADTRRSIEDLVKGKNDSLIQINDPATARFRIQAVLDPLSEYAQKWAPVFQALASLPSVSVEVYLNPSVGMKELPVKRFYRYLWPSELSFDSDGGVATPEVLFNGVPADPLLTLGMDVPAAWLVTAVESVHDLDNIRLSSVKDKGTGVSATYRLVNILVEGHCVDGGNRSPPRGLEVQLGTSLTPSITDTIVMANLGYLQLKANPGVWEFSIRDGRSNDIYRIDDISEGRWNYVAAKRAQTSNTGSVKPIVLSSFNGITIFPVVSKRAGKESEKLLLEKGAEESIKAASGSGSKGGLWGKLKGAIGGGVATTGDNRPHFD</sequence>
<comment type="caution">
    <text evidence="1">The sequence shown here is derived from an EMBL/GenBank/DDBJ whole genome shotgun (WGS) entry which is preliminary data.</text>
</comment>
<organism evidence="1 2">
    <name type="scientific">Linderina macrospora</name>
    <dbReference type="NCBI Taxonomy" id="4868"/>
    <lineage>
        <taxon>Eukaryota</taxon>
        <taxon>Fungi</taxon>
        <taxon>Fungi incertae sedis</taxon>
        <taxon>Zoopagomycota</taxon>
        <taxon>Kickxellomycotina</taxon>
        <taxon>Kickxellomycetes</taxon>
        <taxon>Kickxellales</taxon>
        <taxon>Kickxellaceae</taxon>
        <taxon>Linderina</taxon>
    </lineage>
</organism>
<keyword evidence="2" id="KW-1185">Reference proteome</keyword>
<reference evidence="1" key="1">
    <citation type="submission" date="2022-07" db="EMBL/GenBank/DDBJ databases">
        <title>Phylogenomic reconstructions and comparative analyses of Kickxellomycotina fungi.</title>
        <authorList>
            <person name="Reynolds N.K."/>
            <person name="Stajich J.E."/>
            <person name="Barry K."/>
            <person name="Grigoriev I.V."/>
            <person name="Crous P."/>
            <person name="Smith M.E."/>
        </authorList>
    </citation>
    <scope>NUCLEOTIDE SEQUENCE</scope>
    <source>
        <strain evidence="1">NRRL 5244</strain>
    </source>
</reference>
<evidence type="ECO:0000313" key="1">
    <source>
        <dbReference type="EMBL" id="KAJ1945757.1"/>
    </source>
</evidence>
<name>A0ACC1JBV3_9FUNG</name>
<dbReference type="Proteomes" id="UP001150603">
    <property type="component" value="Unassembled WGS sequence"/>
</dbReference>